<dbReference type="SUPFAM" id="SSF46785">
    <property type="entry name" value="Winged helix' DNA-binding domain"/>
    <property type="match status" value="2"/>
</dbReference>
<reference evidence="7" key="1">
    <citation type="submission" date="2019-10" db="EMBL/GenBank/DDBJ databases">
        <title>Streptomyces sp. nov., a novel actinobacterium isolated from alkaline environment.</title>
        <authorList>
            <person name="Golinska P."/>
        </authorList>
    </citation>
    <scope>NUCLEOTIDE SEQUENCE [LARGE SCALE GENOMIC DNA]</scope>
    <source>
        <strain evidence="7">DSM 42118</strain>
    </source>
</reference>
<feature type="domain" description="HTH hxlR-type" evidence="5">
    <location>
        <begin position="6"/>
        <end position="110"/>
    </location>
</feature>
<evidence type="ECO:0000256" key="1">
    <source>
        <dbReference type="ARBA" id="ARBA00023015"/>
    </source>
</evidence>
<keyword evidence="2" id="KW-0238">DNA-binding</keyword>
<evidence type="ECO:0000313" key="7">
    <source>
        <dbReference type="Proteomes" id="UP000538929"/>
    </source>
</evidence>
<dbReference type="InterPro" id="IPR036388">
    <property type="entry name" value="WH-like_DNA-bd_sf"/>
</dbReference>
<evidence type="ECO:0000256" key="4">
    <source>
        <dbReference type="SAM" id="MobiDB-lite"/>
    </source>
</evidence>
<dbReference type="Gene3D" id="1.10.10.10">
    <property type="entry name" value="Winged helix-like DNA-binding domain superfamily/Winged helix DNA-binding domain"/>
    <property type="match status" value="2"/>
</dbReference>
<name>A0A7W3Y478_9ACTN</name>
<keyword evidence="7" id="KW-1185">Reference proteome</keyword>
<gene>
    <name evidence="6" type="ORF">FNQ90_24670</name>
</gene>
<dbReference type="PROSITE" id="PS51118">
    <property type="entry name" value="HTH_HXLR"/>
    <property type="match status" value="1"/>
</dbReference>
<dbReference type="Pfam" id="PF01638">
    <property type="entry name" value="HxlR"/>
    <property type="match status" value="1"/>
</dbReference>
<evidence type="ECO:0000259" key="5">
    <source>
        <dbReference type="PROSITE" id="PS51118"/>
    </source>
</evidence>
<evidence type="ECO:0000313" key="6">
    <source>
        <dbReference type="EMBL" id="MBB0247226.1"/>
    </source>
</evidence>
<dbReference type="PANTHER" id="PTHR33204:SF37">
    <property type="entry name" value="HTH-TYPE TRANSCRIPTIONAL REGULATOR YODB"/>
    <property type="match status" value="1"/>
</dbReference>
<dbReference type="Proteomes" id="UP000538929">
    <property type="component" value="Unassembled WGS sequence"/>
</dbReference>
<keyword evidence="3" id="KW-0804">Transcription</keyword>
<organism evidence="6 7">
    <name type="scientific">Streptomyces alkaliphilus</name>
    <dbReference type="NCBI Taxonomy" id="1472722"/>
    <lineage>
        <taxon>Bacteria</taxon>
        <taxon>Bacillati</taxon>
        <taxon>Actinomycetota</taxon>
        <taxon>Actinomycetes</taxon>
        <taxon>Kitasatosporales</taxon>
        <taxon>Streptomycetaceae</taxon>
        <taxon>Streptomyces</taxon>
    </lineage>
</organism>
<evidence type="ECO:0000256" key="3">
    <source>
        <dbReference type="ARBA" id="ARBA00023163"/>
    </source>
</evidence>
<proteinExistence type="predicted"/>
<dbReference type="EMBL" id="VKHT01001496">
    <property type="protein sequence ID" value="MBB0247226.1"/>
    <property type="molecule type" value="Genomic_DNA"/>
</dbReference>
<dbReference type="RefSeq" id="WP_182608444.1">
    <property type="nucleotide sequence ID" value="NZ_VKHT01001496.1"/>
</dbReference>
<keyword evidence="1" id="KW-0805">Transcription regulation</keyword>
<evidence type="ECO:0000256" key="2">
    <source>
        <dbReference type="ARBA" id="ARBA00023125"/>
    </source>
</evidence>
<sequence length="268" mass="29435">MVTTGLPPADADVARVTEALQMITPRWNVRVLLTLNRTPQRYKEIVAKLPYLHTSHLHSKIRSLCNAGLAERTEHSARHVTYGLTPRGQQLLPVLPRMARWAEQHLEKPEQPLAAIEQIEDTLALLTRRQAPAILWVLKSRQEATALALAGLVMPTGFWNNIYPHLRQLIDDGLVTTEGTGQPYRLSRAGEALSPVLGALSMWSAGRPIDGAARHPVWGNSAPPSVNPTRVWTSHQARFPAPPAVPAAPATPARPAHRPGWATGELFS</sequence>
<feature type="region of interest" description="Disordered" evidence="4">
    <location>
        <begin position="243"/>
        <end position="268"/>
    </location>
</feature>
<comment type="caution">
    <text evidence="6">The sequence shown here is derived from an EMBL/GenBank/DDBJ whole genome shotgun (WGS) entry which is preliminary data.</text>
</comment>
<feature type="non-terminal residue" evidence="6">
    <location>
        <position position="268"/>
    </location>
</feature>
<dbReference type="AlphaFoldDB" id="A0A7W3Y478"/>
<dbReference type="InterPro" id="IPR036390">
    <property type="entry name" value="WH_DNA-bd_sf"/>
</dbReference>
<dbReference type="InterPro" id="IPR002577">
    <property type="entry name" value="HTH_HxlR"/>
</dbReference>
<protein>
    <submittedName>
        <fullName evidence="6">MarR family transcriptional regulator</fullName>
    </submittedName>
</protein>
<dbReference type="PANTHER" id="PTHR33204">
    <property type="entry name" value="TRANSCRIPTIONAL REGULATOR, MARR FAMILY"/>
    <property type="match status" value="1"/>
</dbReference>
<dbReference type="GO" id="GO:0003677">
    <property type="term" value="F:DNA binding"/>
    <property type="evidence" value="ECO:0007669"/>
    <property type="project" value="UniProtKB-KW"/>
</dbReference>
<accession>A0A7W3Y478</accession>